<dbReference type="Proteomes" id="UP000827872">
    <property type="component" value="Linkage Group LG05"/>
</dbReference>
<reference evidence="1" key="1">
    <citation type="submission" date="2021-08" db="EMBL/GenBank/DDBJ databases">
        <title>The first chromosome-level gecko genome reveals the dynamic sex chromosomes of Neotropical dwarf geckos (Sphaerodactylidae: Sphaerodactylus).</title>
        <authorList>
            <person name="Pinto B.J."/>
            <person name="Keating S.E."/>
            <person name="Gamble T."/>
        </authorList>
    </citation>
    <scope>NUCLEOTIDE SEQUENCE</scope>
    <source>
        <strain evidence="1">TG3544</strain>
    </source>
</reference>
<accession>A0ACB8F6H1</accession>
<evidence type="ECO:0000313" key="1">
    <source>
        <dbReference type="EMBL" id="KAH8000744.1"/>
    </source>
</evidence>
<keyword evidence="2" id="KW-1185">Reference proteome</keyword>
<protein>
    <submittedName>
        <fullName evidence="1">Uncharacterized protein</fullName>
    </submittedName>
</protein>
<proteinExistence type="predicted"/>
<comment type="caution">
    <text evidence="1">The sequence shown here is derived from an EMBL/GenBank/DDBJ whole genome shotgun (WGS) entry which is preliminary data.</text>
</comment>
<gene>
    <name evidence="1" type="ORF">K3G42_028356</name>
</gene>
<dbReference type="EMBL" id="CM037618">
    <property type="protein sequence ID" value="KAH8000744.1"/>
    <property type="molecule type" value="Genomic_DNA"/>
</dbReference>
<organism evidence="1 2">
    <name type="scientific">Sphaerodactylus townsendi</name>
    <dbReference type="NCBI Taxonomy" id="933632"/>
    <lineage>
        <taxon>Eukaryota</taxon>
        <taxon>Metazoa</taxon>
        <taxon>Chordata</taxon>
        <taxon>Craniata</taxon>
        <taxon>Vertebrata</taxon>
        <taxon>Euteleostomi</taxon>
        <taxon>Lepidosauria</taxon>
        <taxon>Squamata</taxon>
        <taxon>Bifurcata</taxon>
        <taxon>Gekkota</taxon>
        <taxon>Sphaerodactylidae</taxon>
        <taxon>Sphaerodactylus</taxon>
    </lineage>
</organism>
<sequence>MHALVEQIFLHNPDLAEFPQELTEFKALSGASIKGLSAEVEVLQKELESISECRSQIKPKVIKAETLESQFYKEVKDLIKKYEGDLSQLSRRCAEMKKAYHEILVDNIF</sequence>
<evidence type="ECO:0000313" key="2">
    <source>
        <dbReference type="Proteomes" id="UP000827872"/>
    </source>
</evidence>
<name>A0ACB8F6H1_9SAUR</name>